<comment type="caution">
    <text evidence="5">The sequence shown here is derived from an EMBL/GenBank/DDBJ whole genome shotgun (WGS) entry which is preliminary data.</text>
</comment>
<dbReference type="InterPro" id="IPR036875">
    <property type="entry name" value="Znf_CCHC_sf"/>
</dbReference>
<organism evidence="5">
    <name type="scientific">Tanacetum cinerariifolium</name>
    <name type="common">Dalmatian daisy</name>
    <name type="synonym">Chrysanthemum cinerariifolium</name>
    <dbReference type="NCBI Taxonomy" id="118510"/>
    <lineage>
        <taxon>Eukaryota</taxon>
        <taxon>Viridiplantae</taxon>
        <taxon>Streptophyta</taxon>
        <taxon>Embryophyta</taxon>
        <taxon>Tracheophyta</taxon>
        <taxon>Spermatophyta</taxon>
        <taxon>Magnoliopsida</taxon>
        <taxon>eudicotyledons</taxon>
        <taxon>Gunneridae</taxon>
        <taxon>Pentapetalae</taxon>
        <taxon>asterids</taxon>
        <taxon>campanulids</taxon>
        <taxon>Asterales</taxon>
        <taxon>Asteraceae</taxon>
        <taxon>Asteroideae</taxon>
        <taxon>Anthemideae</taxon>
        <taxon>Anthemidinae</taxon>
        <taxon>Tanacetum</taxon>
    </lineage>
</organism>
<feature type="domain" description="Retrovirus-related Pol polyprotein from transposon TNT 1-94-like beta-barrel" evidence="4">
    <location>
        <begin position="405"/>
        <end position="478"/>
    </location>
</feature>
<evidence type="ECO:0000256" key="2">
    <source>
        <dbReference type="SAM" id="MobiDB-lite"/>
    </source>
</evidence>
<dbReference type="EMBL" id="BKCJ010005867">
    <property type="protein sequence ID" value="GEU69074.1"/>
    <property type="molecule type" value="Genomic_DNA"/>
</dbReference>
<keyword evidence="1" id="KW-0378">Hydrolase</keyword>
<dbReference type="Pfam" id="PF07727">
    <property type="entry name" value="RVT_2"/>
    <property type="match status" value="2"/>
</dbReference>
<dbReference type="SUPFAM" id="SSF53098">
    <property type="entry name" value="Ribonuclease H-like"/>
    <property type="match status" value="1"/>
</dbReference>
<keyword evidence="1" id="KW-0064">Aspartyl protease</keyword>
<dbReference type="Gene3D" id="3.30.420.10">
    <property type="entry name" value="Ribonuclease H-like superfamily/Ribonuclease H"/>
    <property type="match status" value="1"/>
</dbReference>
<dbReference type="GO" id="GO:0008270">
    <property type="term" value="F:zinc ion binding"/>
    <property type="evidence" value="ECO:0007669"/>
    <property type="project" value="InterPro"/>
</dbReference>
<feature type="domain" description="Reverse transcriptase Ty1/copia-type" evidence="3">
    <location>
        <begin position="903"/>
        <end position="976"/>
    </location>
</feature>
<feature type="compositionally biased region" description="Basic and acidic residues" evidence="2">
    <location>
        <begin position="669"/>
        <end position="687"/>
    </location>
</feature>
<dbReference type="GO" id="GO:0003676">
    <property type="term" value="F:nucleic acid binding"/>
    <property type="evidence" value="ECO:0007669"/>
    <property type="project" value="InterPro"/>
</dbReference>
<sequence length="1622" mass="182541">MDSLSTQEVILNGDSPIPIIVVEGVVQPVGHTSAKQKLARRNELKAHGTMLMALPNKHQLKFNSHKDAKTLIEAIEKRFRGNTETKKVQRTLLKQQFENFTDVKLKFLRSLPSEWKTHTLIWRNKADLEEQSLDDLFNSLKIYESKVKHSSSTSTSTQNLAFVSSSNTDSTTDSVSAAASVSAVCAKLPMSSLPNVDSLSNMAMLTMRAKRFLQKTGRNLGDNRPTSMGFDMSKVECYNYHRKGHFARECRSPKDSRRHGIYDWIYQAEEEPTNFVLMDFSPLSSSSDKEFSPSKLAQDLSHTNRPSAPIIEDWVSDSENESETTALQNVPSFVHPSPKTSNSPPRVTAAQDPVVSAAQGIQGKWVWRPKCLILDHDSCTTSASMTLKQFDYNDALGRSKSDKGVIDSGCLRHMIGNMSYLSDFEELNGGYVAFRGNPKGGKISGKGKIKTGMLDFEDVYFVKELKFNLFSVSQMCDKKNSVLFTDTECLVLSHDFKLPDESQVLLRVPREKNIYNVNLKNIVPSRDLTCLFTKATIDESNLWHKSRFTWVFFLATKDKTSPILKTFITDLENQLSLKVKVIRSDNGTDFDNSDLNQFCGMKGSGPTWLFDIDSLTRTTNYQPVITRNQTNPSAGFQDKFNAEKAGEENDQQYVLFPIWSSGSLNPQNNDKDATFDEKEHDAKKPESEVNVSLSSSAQSGKQDDKTKKKAKGKCPVESSTGYRPLSVEFEDCSKNSSNEVNVAGFIVLTAGQNSSNSTNPISAVELEDITYSDDENVVGAEADFNNLETSITVSPIQPIRIHKDHPDEGIDYEEVFAPVARIKAIRLFLAYASFMGFMVYQMDVKSVFLYGTIEEEVYVYQPLGFEDPDHPDKVYKVVKALYGLHQAPRAWYETLANYLLENDDIIFGATNKDLCKSFEKMMKDKFQMSSIGELTFFLGLRVKQKKDGIFISQDKYVAKILKKFGLTEGKSASTPIDTEKPLLKDPDVCARARFQVTPKASHPHAVKMIFRYLKGKPHLGLWHPKDSPFDLVAYSDSDYAEAEYVVAASCCAQVLWIQTQLLDYGPDQTVSGKDNSNPLMADNLLKIVWFSTHHVTLNEELASPKENGSWQTTTGKEISNPFMAGSLPKAILTTFIQFWNTVSIKRDNDITRLQYLVDKKKVVVTEAAIREVLQLDDAEGVDCLPNEEIFVELAHIGKGFLRVETLLFEGMLVGQVIKKGGNAEEHVQDVTDDDDAQGDDTAPYGEVLTVSQEPSIPSPTLPTPPPQPPQVLPSTSQVQHTPPQSPQMRLKKLEKRNRVKVLKLRRLKRVGTSQMVDTSKDTVMDDKSNHGRIIDEMDKDDVVTLMDDKEEDKKEKKAKEDEPAELKEVVNVVTTAKLITEVITAARTTIFAAEPQVPAAPAKVVAAPSRRRKGVVITDPKEESTTSPIIPAETKSKDKGKGIMLHVELNKDIDWDVAIDHVKQKAKEDPAMQRYQVIKKKPQTEAQARKHMIMYLKNVAGFRLDYFKGMSYDDIRPIFEAMFKLNIEFLLKTKEHMEEEESRALQSINETPAKKAAKRRKLNKEVEDLKRHLEIMPDEDDDVYTKATPLAKKVPVVDYEIINLNNKPYYKIIRADEHTSYI</sequence>
<feature type="compositionally biased region" description="Pro residues" evidence="2">
    <location>
        <begin position="1256"/>
        <end position="1271"/>
    </location>
</feature>
<accession>A0A6L2M942</accession>
<gene>
    <name evidence="5" type="ORF">Tci_041052</name>
</gene>
<dbReference type="InterPro" id="IPR012337">
    <property type="entry name" value="RNaseH-like_sf"/>
</dbReference>
<dbReference type="InterPro" id="IPR013103">
    <property type="entry name" value="RVT_2"/>
</dbReference>
<dbReference type="InterPro" id="IPR036397">
    <property type="entry name" value="RNaseH_sf"/>
</dbReference>
<dbReference type="Pfam" id="PF22936">
    <property type="entry name" value="Pol_BBD"/>
    <property type="match status" value="1"/>
</dbReference>
<dbReference type="SUPFAM" id="SSF56672">
    <property type="entry name" value="DNA/RNA polymerases"/>
    <property type="match status" value="1"/>
</dbReference>
<proteinExistence type="predicted"/>
<evidence type="ECO:0000313" key="5">
    <source>
        <dbReference type="EMBL" id="GEU69074.1"/>
    </source>
</evidence>
<feature type="compositionally biased region" description="Polar residues" evidence="2">
    <location>
        <begin position="689"/>
        <end position="699"/>
    </location>
</feature>
<feature type="domain" description="Reverse transcriptase Ty1/copia-type" evidence="3">
    <location>
        <begin position="809"/>
        <end position="901"/>
    </location>
</feature>
<dbReference type="Gene3D" id="4.10.60.10">
    <property type="entry name" value="Zinc finger, CCHC-type"/>
    <property type="match status" value="1"/>
</dbReference>
<dbReference type="InterPro" id="IPR043502">
    <property type="entry name" value="DNA/RNA_pol_sf"/>
</dbReference>
<keyword evidence="1" id="KW-0645">Protease</keyword>
<evidence type="ECO:0000259" key="3">
    <source>
        <dbReference type="Pfam" id="PF07727"/>
    </source>
</evidence>
<feature type="region of interest" description="Disordered" evidence="2">
    <location>
        <begin position="1252"/>
        <end position="1295"/>
    </location>
</feature>
<reference evidence="5" key="1">
    <citation type="journal article" date="2019" name="Sci. Rep.">
        <title>Draft genome of Tanacetum cinerariifolium, the natural source of mosquito coil.</title>
        <authorList>
            <person name="Yamashiro T."/>
            <person name="Shiraishi A."/>
            <person name="Satake H."/>
            <person name="Nakayama K."/>
        </authorList>
    </citation>
    <scope>NUCLEOTIDE SEQUENCE</scope>
</reference>
<evidence type="ECO:0000256" key="1">
    <source>
        <dbReference type="ARBA" id="ARBA00022750"/>
    </source>
</evidence>
<feature type="region of interest" description="Disordered" evidence="2">
    <location>
        <begin position="317"/>
        <end position="348"/>
    </location>
</feature>
<dbReference type="InterPro" id="IPR054722">
    <property type="entry name" value="PolX-like_BBD"/>
</dbReference>
<dbReference type="PANTHER" id="PTHR11439">
    <property type="entry name" value="GAG-POL-RELATED RETROTRANSPOSON"/>
    <property type="match status" value="1"/>
</dbReference>
<dbReference type="PANTHER" id="PTHR11439:SF495">
    <property type="entry name" value="REVERSE TRANSCRIPTASE, RNA-DEPENDENT DNA POLYMERASE-RELATED"/>
    <property type="match status" value="1"/>
</dbReference>
<evidence type="ECO:0000259" key="4">
    <source>
        <dbReference type="Pfam" id="PF22936"/>
    </source>
</evidence>
<dbReference type="SUPFAM" id="SSF57756">
    <property type="entry name" value="Retrovirus zinc finger-like domains"/>
    <property type="match status" value="1"/>
</dbReference>
<name>A0A6L2M942_TANCI</name>
<dbReference type="GO" id="GO:0004190">
    <property type="term" value="F:aspartic-type endopeptidase activity"/>
    <property type="evidence" value="ECO:0007669"/>
    <property type="project" value="UniProtKB-KW"/>
</dbReference>
<protein>
    <submittedName>
        <fullName evidence="5">Uncharacterized protein</fullName>
    </submittedName>
</protein>
<feature type="region of interest" description="Disordered" evidence="2">
    <location>
        <begin position="1224"/>
        <end position="1243"/>
    </location>
</feature>
<feature type="region of interest" description="Disordered" evidence="2">
    <location>
        <begin position="664"/>
        <end position="720"/>
    </location>
</feature>